<keyword evidence="3" id="KW-0862">Zinc</keyword>
<keyword evidence="6" id="KW-0472">Membrane</keyword>
<feature type="transmembrane region" description="Helical" evidence="6">
    <location>
        <begin position="83"/>
        <end position="105"/>
    </location>
</feature>
<keyword evidence="8" id="KW-1185">Reference proteome</keyword>
<keyword evidence="1" id="KW-0479">Metal-binding</keyword>
<reference evidence="8" key="1">
    <citation type="journal article" date="2021" name="Nat. Commun.">
        <title>Genomic analyses provide insights into spinach domestication and the genetic basis of agronomic traits.</title>
        <authorList>
            <person name="Cai X."/>
            <person name="Sun X."/>
            <person name="Xu C."/>
            <person name="Sun H."/>
            <person name="Wang X."/>
            <person name="Ge C."/>
            <person name="Zhang Z."/>
            <person name="Wang Q."/>
            <person name="Fei Z."/>
            <person name="Jiao C."/>
            <person name="Wang Q."/>
        </authorList>
    </citation>
    <scope>NUCLEOTIDE SEQUENCE [LARGE SCALE GENOMIC DNA]</scope>
    <source>
        <strain evidence="8">cv. Varoflay</strain>
    </source>
</reference>
<reference evidence="9" key="2">
    <citation type="submission" date="2025-08" db="UniProtKB">
        <authorList>
            <consortium name="RefSeq"/>
        </authorList>
    </citation>
    <scope>IDENTIFICATION</scope>
    <source>
        <tissue evidence="9">Leaf</tissue>
    </source>
</reference>
<evidence type="ECO:0000256" key="3">
    <source>
        <dbReference type="ARBA" id="ARBA00022833"/>
    </source>
</evidence>
<evidence type="ECO:0000256" key="6">
    <source>
        <dbReference type="SAM" id="Phobius"/>
    </source>
</evidence>
<dbReference type="GO" id="GO:0045931">
    <property type="term" value="P:positive regulation of mitotic cell cycle"/>
    <property type="evidence" value="ECO:0000318"/>
    <property type="project" value="GO_Central"/>
</dbReference>
<dbReference type="PANTHER" id="PTHR46858">
    <property type="entry name" value="OS05G0521000 PROTEIN"/>
    <property type="match status" value="1"/>
</dbReference>
<dbReference type="Pfam" id="PF13920">
    <property type="entry name" value="zf-C3HC4_3"/>
    <property type="match status" value="1"/>
</dbReference>
<dbReference type="InterPro" id="IPR032010">
    <property type="entry name" value="APD1-4_M"/>
</dbReference>
<dbReference type="GO" id="GO:0016567">
    <property type="term" value="P:protein ubiquitination"/>
    <property type="evidence" value="ECO:0007669"/>
    <property type="project" value="TreeGrafter"/>
</dbReference>
<dbReference type="GO" id="GO:0061630">
    <property type="term" value="F:ubiquitin protein ligase activity"/>
    <property type="evidence" value="ECO:0000318"/>
    <property type="project" value="GO_Central"/>
</dbReference>
<evidence type="ECO:0000256" key="2">
    <source>
        <dbReference type="ARBA" id="ARBA00022771"/>
    </source>
</evidence>
<name>A0A9R0I962_SPIOL</name>
<dbReference type="InterPro" id="IPR001841">
    <property type="entry name" value="Znf_RING"/>
</dbReference>
<feature type="compositionally biased region" description="Low complexity" evidence="5">
    <location>
        <begin position="18"/>
        <end position="32"/>
    </location>
</feature>
<sequence length="456" mass="50817">MEAATSISPSPPPSADEGPSTSSSSTSSGGPSRFPEVYSEEERDMESPELIQQQSSMSYRVRPVPRRIPSSLGLEEPPADDTLSCVIVILTFWFFVSMTLIMGIFGSENIQLGPYSSILLRPNPLFVNTIKVEVSKKVVVGPMLYGFYKNPPLENTEIWSESMNTSIKQESHKEWIYYLNKGSQINISYNVASSSSLLLIVAKGIEGLAEWLEDPSYPDSTLSWNVIHGSGSIRQDILRSYDYYVAVGNLNSDDVEVELNLSIRSSMHDTADSYFKCNLTRGWCNLKIPFPGGNAALLTTPGPLEGNGSNREYVKLSYEPRWMTYFLGIGGMTSVMLWAFNFLNRIRRNMEDSPENQSGDLGSERAPLLSQKDDELSSLGSSYDSGSQNDEETQEDMEEGCRRLCVICFDAPKDCFFIPCGHCATCFTCGIRIAEVSGTCPICRRRMKKVRRIYTV</sequence>
<dbReference type="GO" id="GO:0005768">
    <property type="term" value="C:endosome"/>
    <property type="evidence" value="ECO:0000318"/>
    <property type="project" value="GO_Central"/>
</dbReference>
<dbReference type="Pfam" id="PF16040">
    <property type="entry name" value="APD1-4_N"/>
    <property type="match status" value="1"/>
</dbReference>
<feature type="region of interest" description="Disordered" evidence="5">
    <location>
        <begin position="1"/>
        <end position="58"/>
    </location>
</feature>
<evidence type="ECO:0000259" key="7">
    <source>
        <dbReference type="PROSITE" id="PS50089"/>
    </source>
</evidence>
<protein>
    <submittedName>
        <fullName evidence="9">E3 ubiquitin-protein ligase APD2 isoform X1</fullName>
    </submittedName>
</protein>
<dbReference type="PANTHER" id="PTHR46858:SF5">
    <property type="entry name" value="E3 UBIQUITIN-PROTEIN LIGASE APD1-RELATED"/>
    <property type="match status" value="1"/>
</dbReference>
<dbReference type="OrthoDB" id="3045089at2759"/>
<dbReference type="KEGG" id="soe:110784990"/>
<dbReference type="SUPFAM" id="SSF57850">
    <property type="entry name" value="RING/U-box"/>
    <property type="match status" value="1"/>
</dbReference>
<evidence type="ECO:0000256" key="5">
    <source>
        <dbReference type="SAM" id="MobiDB-lite"/>
    </source>
</evidence>
<dbReference type="RefSeq" id="XP_021845127.1">
    <property type="nucleotide sequence ID" value="XM_021989435.2"/>
</dbReference>
<proteinExistence type="predicted"/>
<gene>
    <name evidence="9" type="primary">LOC110784990</name>
</gene>
<dbReference type="AlphaFoldDB" id="A0A9R0I962"/>
<dbReference type="GO" id="GO:0043066">
    <property type="term" value="P:negative regulation of apoptotic process"/>
    <property type="evidence" value="ECO:0000318"/>
    <property type="project" value="GO_Central"/>
</dbReference>
<feature type="domain" description="RING-type" evidence="7">
    <location>
        <begin position="405"/>
        <end position="444"/>
    </location>
</feature>
<dbReference type="GO" id="GO:0006511">
    <property type="term" value="P:ubiquitin-dependent protein catabolic process"/>
    <property type="evidence" value="ECO:0000318"/>
    <property type="project" value="GO_Central"/>
</dbReference>
<dbReference type="Gene3D" id="3.30.40.10">
    <property type="entry name" value="Zinc/RING finger domain, C3HC4 (zinc finger)"/>
    <property type="match status" value="1"/>
</dbReference>
<dbReference type="Pfam" id="PF16041">
    <property type="entry name" value="APD1-4_M"/>
    <property type="match status" value="1"/>
</dbReference>
<dbReference type="GeneID" id="110784990"/>
<feature type="transmembrane region" description="Helical" evidence="6">
    <location>
        <begin position="322"/>
        <end position="343"/>
    </location>
</feature>
<evidence type="ECO:0000313" key="9">
    <source>
        <dbReference type="RefSeq" id="XP_021845127.1"/>
    </source>
</evidence>
<keyword evidence="6" id="KW-1133">Transmembrane helix</keyword>
<keyword evidence="6" id="KW-0812">Transmembrane</keyword>
<dbReference type="GO" id="GO:0008270">
    <property type="term" value="F:zinc ion binding"/>
    <property type="evidence" value="ECO:0007669"/>
    <property type="project" value="UniProtKB-KW"/>
</dbReference>
<evidence type="ECO:0000256" key="1">
    <source>
        <dbReference type="ARBA" id="ARBA00022723"/>
    </source>
</evidence>
<dbReference type="PROSITE" id="PS50089">
    <property type="entry name" value="ZF_RING_2"/>
    <property type="match status" value="1"/>
</dbReference>
<dbReference type="InterPro" id="IPR013083">
    <property type="entry name" value="Znf_RING/FYVE/PHD"/>
</dbReference>
<evidence type="ECO:0000256" key="4">
    <source>
        <dbReference type="PROSITE-ProRule" id="PRU00175"/>
    </source>
</evidence>
<evidence type="ECO:0000313" key="8">
    <source>
        <dbReference type="Proteomes" id="UP000813463"/>
    </source>
</evidence>
<dbReference type="GO" id="GO:0009705">
    <property type="term" value="C:plant-type vacuole membrane"/>
    <property type="evidence" value="ECO:0000318"/>
    <property type="project" value="GO_Central"/>
</dbReference>
<accession>A0A9R0I962</accession>
<organism evidence="8 9">
    <name type="scientific">Spinacia oleracea</name>
    <name type="common">Spinach</name>
    <dbReference type="NCBI Taxonomy" id="3562"/>
    <lineage>
        <taxon>Eukaryota</taxon>
        <taxon>Viridiplantae</taxon>
        <taxon>Streptophyta</taxon>
        <taxon>Embryophyta</taxon>
        <taxon>Tracheophyta</taxon>
        <taxon>Spermatophyta</taxon>
        <taxon>Magnoliopsida</taxon>
        <taxon>eudicotyledons</taxon>
        <taxon>Gunneridae</taxon>
        <taxon>Pentapetalae</taxon>
        <taxon>Caryophyllales</taxon>
        <taxon>Chenopodiaceae</taxon>
        <taxon>Chenopodioideae</taxon>
        <taxon>Anserineae</taxon>
        <taxon>Spinacia</taxon>
    </lineage>
</organism>
<dbReference type="InterPro" id="IPR032008">
    <property type="entry name" value="APD1-4_N"/>
</dbReference>
<keyword evidence="2 4" id="KW-0863">Zinc-finger</keyword>
<dbReference type="Proteomes" id="UP000813463">
    <property type="component" value="Chromosome 6"/>
</dbReference>